<dbReference type="WBParaSite" id="BPAG_0001248801-mRNA-1">
    <property type="protein sequence ID" value="BPAG_0001248801-mRNA-1"/>
    <property type="gene ID" value="BPAG_0001248801"/>
</dbReference>
<reference evidence="2 3" key="2">
    <citation type="submission" date="2018-11" db="EMBL/GenBank/DDBJ databases">
        <authorList>
            <consortium name="Pathogen Informatics"/>
        </authorList>
    </citation>
    <scope>NUCLEOTIDE SEQUENCE [LARGE SCALE GENOMIC DNA]</scope>
</reference>
<feature type="chain" id="PRO_5043122226" evidence="1">
    <location>
        <begin position="20"/>
        <end position="151"/>
    </location>
</feature>
<accession>A0A0N4TUL2</accession>
<evidence type="ECO:0000313" key="2">
    <source>
        <dbReference type="EMBL" id="VDN93636.1"/>
    </source>
</evidence>
<keyword evidence="3" id="KW-1185">Reference proteome</keyword>
<organism evidence="4">
    <name type="scientific">Brugia pahangi</name>
    <name type="common">Filarial nematode worm</name>
    <dbReference type="NCBI Taxonomy" id="6280"/>
    <lineage>
        <taxon>Eukaryota</taxon>
        <taxon>Metazoa</taxon>
        <taxon>Ecdysozoa</taxon>
        <taxon>Nematoda</taxon>
        <taxon>Chromadorea</taxon>
        <taxon>Rhabditida</taxon>
        <taxon>Spirurina</taxon>
        <taxon>Spiruromorpha</taxon>
        <taxon>Filarioidea</taxon>
        <taxon>Onchocercidae</taxon>
        <taxon>Brugia</taxon>
    </lineage>
</organism>
<name>A0A0N4TUL2_BRUPA</name>
<protein>
    <submittedName>
        <fullName evidence="4">Secreted protein</fullName>
    </submittedName>
</protein>
<evidence type="ECO:0000313" key="3">
    <source>
        <dbReference type="Proteomes" id="UP000278627"/>
    </source>
</evidence>
<evidence type="ECO:0000313" key="4">
    <source>
        <dbReference type="WBParaSite" id="BPAG_0001248801-mRNA-1"/>
    </source>
</evidence>
<keyword evidence="1" id="KW-0732">Signal</keyword>
<dbReference type="Proteomes" id="UP000278627">
    <property type="component" value="Unassembled WGS sequence"/>
</dbReference>
<sequence>MENTAIVAILICAISAAFAQLPVPYFERPDMITTNTRCIALISLPFVSPASSQVTFYDCVKVKIGKMILKPNYYNLKIIWERFRTNHFQHVQGQQLFERTLMAKTQLPNVHLGTMLEIDAKDAVKFMPFTMEDKKLKRLVSPAKMEAVFAA</sequence>
<reference evidence="4" key="1">
    <citation type="submission" date="2017-02" db="UniProtKB">
        <authorList>
            <consortium name="WormBaseParasite"/>
        </authorList>
    </citation>
    <scope>IDENTIFICATION</scope>
</reference>
<proteinExistence type="predicted"/>
<dbReference type="EMBL" id="UZAD01013294">
    <property type="protein sequence ID" value="VDN93636.1"/>
    <property type="molecule type" value="Genomic_DNA"/>
</dbReference>
<feature type="signal peptide" evidence="1">
    <location>
        <begin position="1"/>
        <end position="19"/>
    </location>
</feature>
<gene>
    <name evidence="2" type="ORF">BPAG_LOCUS12450</name>
</gene>
<dbReference type="AlphaFoldDB" id="A0A0N4TUL2"/>
<evidence type="ECO:0000256" key="1">
    <source>
        <dbReference type="SAM" id="SignalP"/>
    </source>
</evidence>